<dbReference type="AlphaFoldDB" id="A0A5Q4BT29"/>
<keyword evidence="2" id="KW-1185">Reference proteome</keyword>
<evidence type="ECO:0000313" key="2">
    <source>
        <dbReference type="Proteomes" id="UP000326340"/>
    </source>
</evidence>
<dbReference type="Proteomes" id="UP000326340">
    <property type="component" value="Unassembled WGS sequence"/>
</dbReference>
<gene>
    <name evidence="1" type="ORF">CSHISOI_05337</name>
</gene>
<name>A0A5Q4BT29_9PEZI</name>
<dbReference type="OrthoDB" id="5230873at2759"/>
<dbReference type="EMBL" id="PUHP01000413">
    <property type="protein sequence ID" value="TQN70212.1"/>
    <property type="molecule type" value="Genomic_DNA"/>
</dbReference>
<reference evidence="1 2" key="1">
    <citation type="journal article" date="2019" name="Sci. Rep.">
        <title>Colletotrichum shisoi sp. nov., an anthracnose pathogen of Perilla frutescens in Japan: molecular phylogenetic, morphological and genomic evidence.</title>
        <authorList>
            <person name="Gan P."/>
            <person name="Tsushima A."/>
            <person name="Hiroyama R."/>
            <person name="Narusaka M."/>
            <person name="Takano Y."/>
            <person name="Narusaka Y."/>
            <person name="Kawaradani M."/>
            <person name="Damm U."/>
            <person name="Shirasu K."/>
        </authorList>
    </citation>
    <scope>NUCLEOTIDE SEQUENCE [LARGE SCALE GENOMIC DNA]</scope>
    <source>
        <strain evidence="1 2">PG-2018a</strain>
    </source>
</reference>
<proteinExistence type="predicted"/>
<organism evidence="1 2">
    <name type="scientific">Colletotrichum shisoi</name>
    <dbReference type="NCBI Taxonomy" id="2078593"/>
    <lineage>
        <taxon>Eukaryota</taxon>
        <taxon>Fungi</taxon>
        <taxon>Dikarya</taxon>
        <taxon>Ascomycota</taxon>
        <taxon>Pezizomycotina</taxon>
        <taxon>Sordariomycetes</taxon>
        <taxon>Hypocreomycetidae</taxon>
        <taxon>Glomerellales</taxon>
        <taxon>Glomerellaceae</taxon>
        <taxon>Colletotrichum</taxon>
        <taxon>Colletotrichum destructivum species complex</taxon>
    </lineage>
</organism>
<accession>A0A5Q4BT29</accession>
<evidence type="ECO:0000313" key="1">
    <source>
        <dbReference type="EMBL" id="TQN70212.1"/>
    </source>
</evidence>
<sequence length="132" mass="13993">MASPLSMWLHADLLPQVTPTDDNTWLGAPNTTALNSNTPPNWSSLTFSAPTDSSSDHDVGFTSGFVFVESSTGGMESMWYATPSSVDGIYSLKWNESGDATEGKVVLALTKTPPSSAGKTKARAIPLVTLRI</sequence>
<protein>
    <submittedName>
        <fullName evidence="1">Uncharacterized protein</fullName>
    </submittedName>
</protein>
<comment type="caution">
    <text evidence="1">The sequence shown here is derived from an EMBL/GenBank/DDBJ whole genome shotgun (WGS) entry which is preliminary data.</text>
</comment>